<name>A0A7V4WUZ5_CALAY</name>
<protein>
    <submittedName>
        <fullName evidence="1">Uncharacterized protein</fullName>
    </submittedName>
</protein>
<reference evidence="1" key="1">
    <citation type="journal article" date="2020" name="mSystems">
        <title>Genome- and Community-Level Interaction Insights into Carbon Utilization and Element Cycling Functions of Hydrothermarchaeota in Hydrothermal Sediment.</title>
        <authorList>
            <person name="Zhou Z."/>
            <person name="Liu Y."/>
            <person name="Xu W."/>
            <person name="Pan J."/>
            <person name="Luo Z.H."/>
            <person name="Li M."/>
        </authorList>
    </citation>
    <scope>NUCLEOTIDE SEQUENCE [LARGE SCALE GENOMIC DNA]</scope>
    <source>
        <strain evidence="1">HyVt-577</strain>
    </source>
</reference>
<proteinExistence type="predicted"/>
<organism evidence="1">
    <name type="scientific">Caldithrix abyssi</name>
    <dbReference type="NCBI Taxonomy" id="187145"/>
    <lineage>
        <taxon>Bacteria</taxon>
        <taxon>Pseudomonadati</taxon>
        <taxon>Calditrichota</taxon>
        <taxon>Calditrichia</taxon>
        <taxon>Calditrichales</taxon>
        <taxon>Calditrichaceae</taxon>
        <taxon>Caldithrix</taxon>
    </lineage>
</organism>
<gene>
    <name evidence="1" type="ORF">ENK44_04550</name>
</gene>
<dbReference type="EMBL" id="DRQG01000035">
    <property type="protein sequence ID" value="HGY54947.1"/>
    <property type="molecule type" value="Genomic_DNA"/>
</dbReference>
<accession>A0A7V4WUZ5</accession>
<dbReference type="Proteomes" id="UP000885779">
    <property type="component" value="Unassembled WGS sequence"/>
</dbReference>
<evidence type="ECO:0000313" key="1">
    <source>
        <dbReference type="EMBL" id="HGY54947.1"/>
    </source>
</evidence>
<comment type="caution">
    <text evidence="1">The sequence shown here is derived from an EMBL/GenBank/DDBJ whole genome shotgun (WGS) entry which is preliminary data.</text>
</comment>
<sequence>MIADFKLFGIVKMRVNKQNNLTKSHEESEMIKGQFKLFCGIRRVQSFFSDFSTYCKNRNLARNSVKEILRYIRQFDHFSDSNLSASGCPT</sequence>
<dbReference type="AlphaFoldDB" id="A0A7V4WUZ5"/>